<dbReference type="InterPro" id="IPR050087">
    <property type="entry name" value="AON_synthase_class-II"/>
</dbReference>
<accession>A0A1Y4DAX7</accession>
<dbReference type="Gene3D" id="3.90.1150.10">
    <property type="entry name" value="Aspartate Aminotransferase, domain 1"/>
    <property type="match status" value="1"/>
</dbReference>
<evidence type="ECO:0000313" key="5">
    <source>
        <dbReference type="Proteomes" id="UP000196368"/>
    </source>
</evidence>
<evidence type="ECO:0000259" key="3">
    <source>
        <dbReference type="Pfam" id="PF00155"/>
    </source>
</evidence>
<dbReference type="InterPro" id="IPR004839">
    <property type="entry name" value="Aminotransferase_I/II_large"/>
</dbReference>
<keyword evidence="2" id="KW-0808">Transferase</keyword>
<name>A0A1Y4DAX7_9BACT</name>
<comment type="cofactor">
    <cofactor evidence="1">
        <name>pyridoxal 5'-phosphate</name>
        <dbReference type="ChEBI" id="CHEBI:597326"/>
    </cofactor>
</comment>
<dbReference type="AlphaFoldDB" id="A0A1Y4DAX7"/>
<feature type="domain" description="Aminotransferase class I/classII large" evidence="3">
    <location>
        <begin position="48"/>
        <end position="385"/>
    </location>
</feature>
<dbReference type="GO" id="GO:0016740">
    <property type="term" value="F:transferase activity"/>
    <property type="evidence" value="ECO:0007669"/>
    <property type="project" value="UniProtKB-KW"/>
</dbReference>
<dbReference type="Pfam" id="PF00155">
    <property type="entry name" value="Aminotran_1_2"/>
    <property type="match status" value="1"/>
</dbReference>
<dbReference type="GO" id="GO:0030170">
    <property type="term" value="F:pyridoxal phosphate binding"/>
    <property type="evidence" value="ECO:0007669"/>
    <property type="project" value="InterPro"/>
</dbReference>
<dbReference type="SUPFAM" id="SSF53383">
    <property type="entry name" value="PLP-dependent transferases"/>
    <property type="match status" value="1"/>
</dbReference>
<gene>
    <name evidence="4" type="ORF">B5F75_05805</name>
</gene>
<evidence type="ECO:0000313" key="4">
    <source>
        <dbReference type="EMBL" id="OUO56357.1"/>
    </source>
</evidence>
<protein>
    <submittedName>
        <fullName evidence="4">8-amino-7-oxononanoate synthase</fullName>
    </submittedName>
</protein>
<dbReference type="EMBL" id="NFJD01000004">
    <property type="protein sequence ID" value="OUO56357.1"/>
    <property type="molecule type" value="Genomic_DNA"/>
</dbReference>
<sequence>MSDIFEKCRNYKDAKLAMRMGIYGYFQPIESAQGPEVMLGGKKYIMAGSNNYLGLADDPEMKKAASEAALKYGTGCAGSRFLNGNTKAADELEARLARFKRKEAGLIFSTGYQMNLGVVSCLVKKGDYAIVDKLDHASILDGVKLSDGEMVRFKHNDPADLDRVLSKLPEESGKLIIVDGVFSMEGDICPLPEIVKIARKYGARIMVDDAHATGIIGKTGRGTCEYFGLENGEVDLVVGTCSKTFATVGGFVVGDADIIHYIRHNARSQIFSAALPPASVASITKALELIENDTSRRDNLFRLTAKLKKGLEDLGFDLGTSTTPILPVHVGSNENCFKMWRALHELGIFSNPVVSPAVPPGHALMRLTLMATHTDEHVAKIIDAFAQAGRSIGVIK</sequence>
<dbReference type="PANTHER" id="PTHR13693">
    <property type="entry name" value="CLASS II AMINOTRANSFERASE/8-AMINO-7-OXONONANOATE SYNTHASE"/>
    <property type="match status" value="1"/>
</dbReference>
<dbReference type="InterPro" id="IPR015421">
    <property type="entry name" value="PyrdxlP-dep_Trfase_major"/>
</dbReference>
<comment type="caution">
    <text evidence="4">The sequence shown here is derived from an EMBL/GenBank/DDBJ whole genome shotgun (WGS) entry which is preliminary data.</text>
</comment>
<evidence type="ECO:0000256" key="1">
    <source>
        <dbReference type="ARBA" id="ARBA00001933"/>
    </source>
</evidence>
<dbReference type="PANTHER" id="PTHR13693:SF3">
    <property type="entry name" value="LD36009P"/>
    <property type="match status" value="1"/>
</dbReference>
<dbReference type="OrthoDB" id="9807157at2"/>
<dbReference type="Gene3D" id="3.40.640.10">
    <property type="entry name" value="Type I PLP-dependent aspartate aminotransferase-like (Major domain)"/>
    <property type="match status" value="1"/>
</dbReference>
<dbReference type="CDD" id="cd06454">
    <property type="entry name" value="KBL_like"/>
    <property type="match status" value="1"/>
</dbReference>
<proteinExistence type="predicted"/>
<reference evidence="5" key="1">
    <citation type="submission" date="2017-04" db="EMBL/GenBank/DDBJ databases">
        <title>Function of individual gut microbiota members based on whole genome sequencing of pure cultures obtained from chicken caecum.</title>
        <authorList>
            <person name="Medvecky M."/>
            <person name="Cejkova D."/>
            <person name="Polansky O."/>
            <person name="Karasova D."/>
            <person name="Kubasova T."/>
            <person name="Cizek A."/>
            <person name="Rychlik I."/>
        </authorList>
    </citation>
    <scope>NUCLEOTIDE SEQUENCE [LARGE SCALE GENOMIC DNA]</scope>
    <source>
        <strain evidence="5">An273</strain>
    </source>
</reference>
<keyword evidence="5" id="KW-1185">Reference proteome</keyword>
<dbReference type="InterPro" id="IPR015424">
    <property type="entry name" value="PyrdxlP-dep_Trfase"/>
</dbReference>
<dbReference type="RefSeq" id="WP_087289353.1">
    <property type="nucleotide sequence ID" value="NZ_NFJD01000004.1"/>
</dbReference>
<dbReference type="InterPro" id="IPR015422">
    <property type="entry name" value="PyrdxlP-dep_Trfase_small"/>
</dbReference>
<organism evidence="4 5">
    <name type="scientific">Candidatus Avelusimicrobium gallicola</name>
    <dbReference type="NCBI Taxonomy" id="2562704"/>
    <lineage>
        <taxon>Bacteria</taxon>
        <taxon>Pseudomonadati</taxon>
        <taxon>Elusimicrobiota</taxon>
        <taxon>Elusimicrobia</taxon>
        <taxon>Elusimicrobiales</taxon>
        <taxon>Elusimicrobiaceae</taxon>
        <taxon>Candidatus Avelusimicrobium</taxon>
    </lineage>
</organism>
<evidence type="ECO:0000256" key="2">
    <source>
        <dbReference type="ARBA" id="ARBA00022679"/>
    </source>
</evidence>
<dbReference type="Proteomes" id="UP000196368">
    <property type="component" value="Unassembled WGS sequence"/>
</dbReference>